<keyword evidence="1 8" id="KW-0436">Ligase</keyword>
<feature type="short sequence motif" description="'HIGH' region" evidence="8">
    <location>
        <begin position="38"/>
        <end position="47"/>
    </location>
</feature>
<dbReference type="GO" id="GO:0005829">
    <property type="term" value="C:cytosol"/>
    <property type="evidence" value="ECO:0007669"/>
    <property type="project" value="TreeGrafter"/>
</dbReference>
<dbReference type="Gene3D" id="1.10.240.10">
    <property type="entry name" value="Tyrosyl-Transfer RNA Synthetase"/>
    <property type="match status" value="1"/>
</dbReference>
<dbReference type="GO" id="GO:0003723">
    <property type="term" value="F:RNA binding"/>
    <property type="evidence" value="ECO:0007669"/>
    <property type="project" value="UniProtKB-KW"/>
</dbReference>
<reference key="2">
    <citation type="submission" date="2011-04" db="EMBL/GenBank/DDBJ databases">
        <title>Complete sequence of chromosome of Haliscomenobacter hydrossis DSM 1100.</title>
        <authorList>
            <consortium name="US DOE Joint Genome Institute (JGI-PGF)"/>
            <person name="Lucas S."/>
            <person name="Han J."/>
            <person name="Lapidus A."/>
            <person name="Bruce D."/>
            <person name="Goodwin L."/>
            <person name="Pitluck S."/>
            <person name="Peters L."/>
            <person name="Kyrpides N."/>
            <person name="Mavromatis K."/>
            <person name="Ivanova N."/>
            <person name="Ovchinnikova G."/>
            <person name="Pagani I."/>
            <person name="Daligault H."/>
            <person name="Detter J.C."/>
            <person name="Han C."/>
            <person name="Land M."/>
            <person name="Hauser L."/>
            <person name="Markowitz V."/>
            <person name="Cheng J.-F."/>
            <person name="Hugenholtz P."/>
            <person name="Woyke T."/>
            <person name="Wu D."/>
            <person name="Verbarg S."/>
            <person name="Frueling A."/>
            <person name="Brambilla E."/>
            <person name="Klenk H.-P."/>
            <person name="Eisen J.A."/>
        </authorList>
    </citation>
    <scope>NUCLEOTIDE SEQUENCE</scope>
    <source>
        <strain>DSM 1100</strain>
    </source>
</reference>
<dbReference type="OrthoDB" id="9804243at2"/>
<dbReference type="Gene3D" id="3.10.290.10">
    <property type="entry name" value="RNA-binding S4 domain"/>
    <property type="match status" value="1"/>
</dbReference>
<dbReference type="CDD" id="cd00805">
    <property type="entry name" value="TyrRS_core"/>
    <property type="match status" value="1"/>
</dbReference>
<organism evidence="11 12">
    <name type="scientific">Haliscomenobacter hydrossis (strain ATCC 27775 / DSM 1100 / LMG 10767 / O)</name>
    <dbReference type="NCBI Taxonomy" id="760192"/>
    <lineage>
        <taxon>Bacteria</taxon>
        <taxon>Pseudomonadati</taxon>
        <taxon>Bacteroidota</taxon>
        <taxon>Saprospiria</taxon>
        <taxon>Saprospirales</taxon>
        <taxon>Haliscomenobacteraceae</taxon>
        <taxon>Haliscomenobacter</taxon>
    </lineage>
</organism>
<gene>
    <name evidence="8" type="primary">tyrS</name>
    <name evidence="11" type="ordered locus">Halhy_5793</name>
</gene>
<dbReference type="KEGG" id="hhy:Halhy_5793"/>
<dbReference type="FunFam" id="1.10.240.10:FF:000001">
    <property type="entry name" value="Tyrosine--tRNA ligase"/>
    <property type="match status" value="1"/>
</dbReference>
<feature type="binding site" evidence="8">
    <location>
        <position position="168"/>
    </location>
    <ligand>
        <name>L-tyrosine</name>
        <dbReference type="ChEBI" id="CHEBI:58315"/>
    </ligand>
</feature>
<evidence type="ECO:0000256" key="8">
    <source>
        <dbReference type="HAMAP-Rule" id="MF_02006"/>
    </source>
</evidence>
<comment type="catalytic activity">
    <reaction evidence="7 8">
        <text>tRNA(Tyr) + L-tyrosine + ATP = L-tyrosyl-tRNA(Tyr) + AMP + diphosphate + H(+)</text>
        <dbReference type="Rhea" id="RHEA:10220"/>
        <dbReference type="Rhea" id="RHEA-COMP:9706"/>
        <dbReference type="Rhea" id="RHEA-COMP:9707"/>
        <dbReference type="ChEBI" id="CHEBI:15378"/>
        <dbReference type="ChEBI" id="CHEBI:30616"/>
        <dbReference type="ChEBI" id="CHEBI:33019"/>
        <dbReference type="ChEBI" id="CHEBI:58315"/>
        <dbReference type="ChEBI" id="CHEBI:78442"/>
        <dbReference type="ChEBI" id="CHEBI:78536"/>
        <dbReference type="ChEBI" id="CHEBI:456215"/>
        <dbReference type="EC" id="6.1.1.1"/>
    </reaction>
</comment>
<evidence type="ECO:0000256" key="2">
    <source>
        <dbReference type="ARBA" id="ARBA00022741"/>
    </source>
</evidence>
<dbReference type="EC" id="6.1.1.1" evidence="8"/>
<dbReference type="PROSITE" id="PS50889">
    <property type="entry name" value="S4"/>
    <property type="match status" value="1"/>
</dbReference>
<dbReference type="Gene3D" id="3.40.50.620">
    <property type="entry name" value="HUPs"/>
    <property type="match status" value="1"/>
</dbReference>
<dbReference type="InterPro" id="IPR014729">
    <property type="entry name" value="Rossmann-like_a/b/a_fold"/>
</dbReference>
<dbReference type="InterPro" id="IPR001412">
    <property type="entry name" value="aa-tRNA-synth_I_CS"/>
</dbReference>
<name>F4KX16_HALH1</name>
<dbReference type="HAMAP" id="MF_02006">
    <property type="entry name" value="Tyr_tRNA_synth_type1"/>
    <property type="match status" value="1"/>
</dbReference>
<sequence length="426" mass="47970">MKDFLEELEWRGMLHSKIEGIEEKLSAGKIAAYIGFDPTAPSLTIGNYVQIMLLKLFQLSGHQPIVLMGGATGRIGDPSGKDKERELKTTDELDDNLAHQTAQFKRLLDFEGGDNPAIMVNNLDFYRNMNVLDFLRDVGKTLTVNYMLQKDSVQNRLESGISFTEFSYQLLQGYDFQCLYKQYGCILQMGGSDQWGNITAGTEFIRRNLSEKAYAITTPLLTKADGTKFGKSTAGNIWIDPKMTSPYKFYQFWINADDADIPKFTRYFTLHAKEEIEAREREFASDPRELKRLLAEELTKRIHGEEAYQSVLKVSELLFGRNADRDMLLSLSAEELETVSSEIPSFQVTKALFAAGANISDLLADHTQILASKGEVRRAIQGNAISVNKDKINSHEALIPSESLLHGKYLMVENGKKNKYILVANS</sequence>
<dbReference type="PROSITE" id="PS00178">
    <property type="entry name" value="AA_TRNA_LIGASE_I"/>
    <property type="match status" value="1"/>
</dbReference>
<comment type="similarity">
    <text evidence="8">Belongs to the class-I aminoacyl-tRNA synthetase family. TyrS type 1 subfamily.</text>
</comment>
<dbReference type="HOGENOM" id="CLU_024003_0_3_10"/>
<feature type="binding site" evidence="8">
    <location>
        <position position="172"/>
    </location>
    <ligand>
        <name>L-tyrosine</name>
        <dbReference type="ChEBI" id="CHEBI:58315"/>
    </ligand>
</feature>
<dbReference type="GO" id="GO:0006437">
    <property type="term" value="P:tyrosyl-tRNA aminoacylation"/>
    <property type="evidence" value="ECO:0007669"/>
    <property type="project" value="UniProtKB-UniRule"/>
</dbReference>
<evidence type="ECO:0000256" key="5">
    <source>
        <dbReference type="ARBA" id="ARBA00022917"/>
    </source>
</evidence>
<dbReference type="Proteomes" id="UP000008461">
    <property type="component" value="Chromosome"/>
</dbReference>
<dbReference type="SUPFAM" id="SSF55174">
    <property type="entry name" value="Alpha-L RNA-binding motif"/>
    <property type="match status" value="1"/>
</dbReference>
<comment type="function">
    <text evidence="8">Catalyzes the attachment of tyrosine to tRNA(Tyr) in a two-step reaction: tyrosine is first activated by ATP to form Tyr-AMP and then transferred to the acceptor end of tRNA(Tyr).</text>
</comment>
<comment type="subunit">
    <text evidence="8">Homodimer.</text>
</comment>
<dbReference type="InterPro" id="IPR054608">
    <property type="entry name" value="SYY-like_C"/>
</dbReference>
<keyword evidence="6 8" id="KW-0030">Aminoacyl-tRNA synthetase</keyword>
<evidence type="ECO:0000313" key="11">
    <source>
        <dbReference type="EMBL" id="AEE53616.1"/>
    </source>
</evidence>
<evidence type="ECO:0000256" key="1">
    <source>
        <dbReference type="ARBA" id="ARBA00022598"/>
    </source>
</evidence>
<dbReference type="InterPro" id="IPR002307">
    <property type="entry name" value="Tyr-tRNA-ligase"/>
</dbReference>
<evidence type="ECO:0000256" key="6">
    <source>
        <dbReference type="ARBA" id="ARBA00023146"/>
    </source>
</evidence>
<accession>F4KX16</accession>
<dbReference type="STRING" id="760192.Halhy_5793"/>
<protein>
    <recommendedName>
        <fullName evidence="8">Tyrosine--tRNA ligase</fullName>
        <ecNumber evidence="8">6.1.1.1</ecNumber>
    </recommendedName>
    <alternativeName>
        <fullName evidence="8">Tyrosyl-tRNA synthetase</fullName>
        <shortName evidence="8">TyrRS</shortName>
    </alternativeName>
</protein>
<dbReference type="AlphaFoldDB" id="F4KX16"/>
<keyword evidence="12" id="KW-1185">Reference proteome</keyword>
<dbReference type="Pfam" id="PF00579">
    <property type="entry name" value="tRNA-synt_1b"/>
    <property type="match status" value="1"/>
</dbReference>
<keyword evidence="8" id="KW-0963">Cytoplasm</keyword>
<evidence type="ECO:0000256" key="7">
    <source>
        <dbReference type="ARBA" id="ARBA00048248"/>
    </source>
</evidence>
<dbReference type="RefSeq" id="WP_013768145.1">
    <property type="nucleotide sequence ID" value="NC_015510.1"/>
</dbReference>
<dbReference type="EMBL" id="CP002691">
    <property type="protein sequence ID" value="AEE53616.1"/>
    <property type="molecule type" value="Genomic_DNA"/>
</dbReference>
<dbReference type="NCBIfam" id="TIGR00234">
    <property type="entry name" value="tyrS"/>
    <property type="match status" value="1"/>
</dbReference>
<dbReference type="eggNOG" id="COG0162">
    <property type="taxonomic scope" value="Bacteria"/>
</dbReference>
<dbReference type="PRINTS" id="PR01040">
    <property type="entry name" value="TRNASYNTHTYR"/>
</dbReference>
<reference evidence="11 12" key="1">
    <citation type="journal article" date="2011" name="Stand. Genomic Sci.">
        <title>Complete genome sequence of Haliscomenobacter hydrossis type strain (O).</title>
        <authorList>
            <consortium name="US DOE Joint Genome Institute (JGI-PGF)"/>
            <person name="Daligault H."/>
            <person name="Lapidus A."/>
            <person name="Zeytun A."/>
            <person name="Nolan M."/>
            <person name="Lucas S."/>
            <person name="Del Rio T.G."/>
            <person name="Tice H."/>
            <person name="Cheng J.F."/>
            <person name="Tapia R."/>
            <person name="Han C."/>
            <person name="Goodwin L."/>
            <person name="Pitluck S."/>
            <person name="Liolios K."/>
            <person name="Pagani I."/>
            <person name="Ivanova N."/>
            <person name="Huntemann M."/>
            <person name="Mavromatis K."/>
            <person name="Mikhailova N."/>
            <person name="Pati A."/>
            <person name="Chen A."/>
            <person name="Palaniappan K."/>
            <person name="Land M."/>
            <person name="Hauser L."/>
            <person name="Brambilla E.M."/>
            <person name="Rohde M."/>
            <person name="Verbarg S."/>
            <person name="Goker M."/>
            <person name="Bristow J."/>
            <person name="Eisen J.A."/>
            <person name="Markowitz V."/>
            <person name="Hugenholtz P."/>
            <person name="Kyrpides N.C."/>
            <person name="Klenk H.P."/>
            <person name="Woyke T."/>
        </authorList>
    </citation>
    <scope>NUCLEOTIDE SEQUENCE [LARGE SCALE GENOMIC DNA]</scope>
    <source>
        <strain evidence="12">ATCC 27775 / DSM 1100 / LMG 10767 / O</strain>
    </source>
</reference>
<dbReference type="SUPFAM" id="SSF52374">
    <property type="entry name" value="Nucleotidylyl transferase"/>
    <property type="match status" value="1"/>
</dbReference>
<evidence type="ECO:0000313" key="12">
    <source>
        <dbReference type="Proteomes" id="UP000008461"/>
    </source>
</evidence>
<evidence type="ECO:0000256" key="3">
    <source>
        <dbReference type="ARBA" id="ARBA00022840"/>
    </source>
</evidence>
<comment type="subcellular location">
    <subcellularLocation>
        <location evidence="8">Cytoplasm</location>
    </subcellularLocation>
</comment>
<feature type="short sequence motif" description="'KMSKS' region" evidence="8">
    <location>
        <begin position="228"/>
        <end position="232"/>
    </location>
</feature>
<dbReference type="PANTHER" id="PTHR11766">
    <property type="entry name" value="TYROSYL-TRNA SYNTHETASE"/>
    <property type="match status" value="1"/>
</dbReference>
<dbReference type="GO" id="GO:0004831">
    <property type="term" value="F:tyrosine-tRNA ligase activity"/>
    <property type="evidence" value="ECO:0007669"/>
    <property type="project" value="UniProtKB-UniRule"/>
</dbReference>
<proteinExistence type="inferred from homology"/>
<evidence type="ECO:0000259" key="10">
    <source>
        <dbReference type="Pfam" id="PF22421"/>
    </source>
</evidence>
<feature type="binding site" evidence="8">
    <location>
        <position position="231"/>
    </location>
    <ligand>
        <name>ATP</name>
        <dbReference type="ChEBI" id="CHEBI:30616"/>
    </ligand>
</feature>
<keyword evidence="4 9" id="KW-0694">RNA-binding</keyword>
<dbReference type="InterPro" id="IPR024088">
    <property type="entry name" value="Tyr-tRNA-ligase_bac-type"/>
</dbReference>
<dbReference type="GO" id="GO:0005524">
    <property type="term" value="F:ATP binding"/>
    <property type="evidence" value="ECO:0007669"/>
    <property type="project" value="UniProtKB-UniRule"/>
</dbReference>
<keyword evidence="2 8" id="KW-0547">Nucleotide-binding</keyword>
<evidence type="ECO:0000256" key="4">
    <source>
        <dbReference type="ARBA" id="ARBA00022884"/>
    </source>
</evidence>
<dbReference type="InterPro" id="IPR024107">
    <property type="entry name" value="Tyr-tRNA-ligase_bac_1"/>
</dbReference>
<keyword evidence="5 8" id="KW-0648">Protein biosynthesis</keyword>
<dbReference type="InterPro" id="IPR002305">
    <property type="entry name" value="aa-tRNA-synth_Ic"/>
</dbReference>
<dbReference type="Pfam" id="PF22421">
    <property type="entry name" value="SYY_C-terminal"/>
    <property type="match status" value="1"/>
</dbReference>
<feature type="binding site" evidence="8">
    <location>
        <position position="33"/>
    </location>
    <ligand>
        <name>L-tyrosine</name>
        <dbReference type="ChEBI" id="CHEBI:58315"/>
    </ligand>
</feature>
<keyword evidence="3 8" id="KW-0067">ATP-binding</keyword>
<dbReference type="PANTHER" id="PTHR11766:SF0">
    <property type="entry name" value="TYROSINE--TRNA LIGASE, MITOCHONDRIAL"/>
    <property type="match status" value="1"/>
</dbReference>
<dbReference type="InterPro" id="IPR036986">
    <property type="entry name" value="S4_RNA-bd_sf"/>
</dbReference>
<evidence type="ECO:0000256" key="9">
    <source>
        <dbReference type="PROSITE-ProRule" id="PRU00182"/>
    </source>
</evidence>
<feature type="domain" description="Tyrosine--tRNA ligase SYY-like C-terminal" evidence="10">
    <location>
        <begin position="335"/>
        <end position="422"/>
    </location>
</feature>